<organism evidence="5 6">
    <name type="scientific">Candidatus Dechloromonas phosphorivorans</name>
    <dbReference type="NCBI Taxonomy" id="2899244"/>
    <lineage>
        <taxon>Bacteria</taxon>
        <taxon>Pseudomonadati</taxon>
        <taxon>Pseudomonadota</taxon>
        <taxon>Betaproteobacteria</taxon>
        <taxon>Rhodocyclales</taxon>
        <taxon>Azonexaceae</taxon>
        <taxon>Dechloromonas</taxon>
    </lineage>
</organism>
<feature type="region of interest" description="Disordered" evidence="4">
    <location>
        <begin position="1"/>
        <end position="30"/>
    </location>
</feature>
<proteinExistence type="predicted"/>
<dbReference type="SMART" id="SM00028">
    <property type="entry name" value="TPR"/>
    <property type="match status" value="4"/>
</dbReference>
<feature type="compositionally biased region" description="Polar residues" evidence="4">
    <location>
        <begin position="1"/>
        <end position="14"/>
    </location>
</feature>
<protein>
    <submittedName>
        <fullName evidence="5">Type IV pilus biogenesis/stability protein PilW</fullName>
    </submittedName>
</protein>
<dbReference type="InterPro" id="IPR050498">
    <property type="entry name" value="Ycf3"/>
</dbReference>
<dbReference type="AlphaFoldDB" id="A0A9D7LM90"/>
<comment type="caution">
    <text evidence="5">The sequence shown here is derived from an EMBL/GenBank/DDBJ whole genome shotgun (WGS) entry which is preliminary data.</text>
</comment>
<dbReference type="Pfam" id="PF13181">
    <property type="entry name" value="TPR_8"/>
    <property type="match status" value="1"/>
</dbReference>
<dbReference type="PANTHER" id="PTHR44858">
    <property type="entry name" value="TETRATRICOPEPTIDE REPEAT PROTEIN 6"/>
    <property type="match status" value="1"/>
</dbReference>
<feature type="repeat" description="TPR" evidence="3">
    <location>
        <begin position="66"/>
        <end position="99"/>
    </location>
</feature>
<keyword evidence="1" id="KW-0677">Repeat</keyword>
<name>A0A9D7LM90_9RHOO</name>
<gene>
    <name evidence="5" type="primary">pilW</name>
    <name evidence="5" type="ORF">IPN75_04085</name>
</gene>
<keyword evidence="2 3" id="KW-0802">TPR repeat</keyword>
<dbReference type="Pfam" id="PF13432">
    <property type="entry name" value="TPR_16"/>
    <property type="match status" value="2"/>
</dbReference>
<evidence type="ECO:0000256" key="2">
    <source>
        <dbReference type="ARBA" id="ARBA00022803"/>
    </source>
</evidence>
<dbReference type="Proteomes" id="UP000808146">
    <property type="component" value="Unassembled WGS sequence"/>
</dbReference>
<dbReference type="InterPro" id="IPR013360">
    <property type="entry name" value="Pilus_4_PilW"/>
</dbReference>
<reference evidence="5" key="1">
    <citation type="submission" date="2020-10" db="EMBL/GenBank/DDBJ databases">
        <title>Connecting structure to function with the recovery of over 1000 high-quality activated sludge metagenome-assembled genomes encoding full-length rRNA genes using long-read sequencing.</title>
        <authorList>
            <person name="Singleton C.M."/>
            <person name="Petriglieri F."/>
            <person name="Kristensen J.M."/>
            <person name="Kirkegaard R.H."/>
            <person name="Michaelsen T.Y."/>
            <person name="Andersen M.H."/>
            <person name="Karst S.M."/>
            <person name="Dueholm M.S."/>
            <person name="Nielsen P.H."/>
            <person name="Albertsen M."/>
        </authorList>
    </citation>
    <scope>NUCLEOTIDE SEQUENCE</scope>
    <source>
        <strain evidence="5">OdNE_18-Q3-R46-58_BAT3C.305</strain>
    </source>
</reference>
<evidence type="ECO:0000313" key="5">
    <source>
        <dbReference type="EMBL" id="MBK8889614.1"/>
    </source>
</evidence>
<dbReference type="EMBL" id="JADKBR010000003">
    <property type="protein sequence ID" value="MBK8889614.1"/>
    <property type="molecule type" value="Genomic_DNA"/>
</dbReference>
<evidence type="ECO:0000256" key="1">
    <source>
        <dbReference type="ARBA" id="ARBA00022737"/>
    </source>
</evidence>
<dbReference type="PANTHER" id="PTHR44858:SF1">
    <property type="entry name" value="UDP-N-ACETYLGLUCOSAMINE--PEPTIDE N-ACETYLGLUCOSAMINYLTRANSFERASE SPINDLY-RELATED"/>
    <property type="match status" value="1"/>
</dbReference>
<dbReference type="InterPro" id="IPR011990">
    <property type="entry name" value="TPR-like_helical_dom_sf"/>
</dbReference>
<feature type="repeat" description="TPR" evidence="3">
    <location>
        <begin position="32"/>
        <end position="65"/>
    </location>
</feature>
<dbReference type="PROSITE" id="PS50005">
    <property type="entry name" value="TPR"/>
    <property type="match status" value="2"/>
</dbReference>
<dbReference type="NCBIfam" id="TIGR02521">
    <property type="entry name" value="type_IV_pilW"/>
    <property type="match status" value="1"/>
</dbReference>
<dbReference type="SUPFAM" id="SSF48452">
    <property type="entry name" value="TPR-like"/>
    <property type="match status" value="1"/>
</dbReference>
<dbReference type="InterPro" id="IPR019734">
    <property type="entry name" value="TPR_rpt"/>
</dbReference>
<evidence type="ECO:0000256" key="4">
    <source>
        <dbReference type="SAM" id="MobiDB-lite"/>
    </source>
</evidence>
<dbReference type="Gene3D" id="1.25.40.10">
    <property type="entry name" value="Tetratricopeptide repeat domain"/>
    <property type="match status" value="1"/>
</dbReference>
<evidence type="ECO:0000256" key="3">
    <source>
        <dbReference type="PROSITE-ProRule" id="PRU00339"/>
    </source>
</evidence>
<accession>A0A9D7LM90</accession>
<sequence length="251" mass="27736">MSSQGQGAGPTTTIVPEANVPQPRPADPKQRAKIHTELAAAYYQAGSMAVALEETRIALEADPEYVQALSVRGLVHARLKENGKAEDDFRRALKIAPKNPDVNNNYGWFLCDIGQPRQSIQYFLNALKDPLYETPEVAYTNAGICAMKGGDLDGAQEYLLQALRLAKDAAPMTRHRLAELLYQRGNLDEAKIYLGEAIKAMDPPSPEALWLAVRLERKLGNKAAEGTYASQLRGRYPTSKEYQAFLKGNFE</sequence>
<evidence type="ECO:0000313" key="6">
    <source>
        <dbReference type="Proteomes" id="UP000808146"/>
    </source>
</evidence>